<keyword evidence="3" id="KW-0813">Transport</keyword>
<gene>
    <name evidence="9" type="ORF">J2Z76_000700</name>
</gene>
<dbReference type="Pfam" id="PF00005">
    <property type="entry name" value="ABC_tran"/>
    <property type="match status" value="1"/>
</dbReference>
<comment type="caution">
    <text evidence="9">The sequence shown here is derived from an EMBL/GenBank/DDBJ whole genome shotgun (WGS) entry which is preliminary data.</text>
</comment>
<evidence type="ECO:0000256" key="6">
    <source>
        <dbReference type="ARBA" id="ARBA00022840"/>
    </source>
</evidence>
<evidence type="ECO:0000256" key="3">
    <source>
        <dbReference type="ARBA" id="ARBA00022448"/>
    </source>
</evidence>
<keyword evidence="6 9" id="KW-0067">ATP-binding</keyword>
<dbReference type="EMBL" id="JAGGKS010000002">
    <property type="protein sequence ID" value="MBP1924843.1"/>
    <property type="molecule type" value="Genomic_DNA"/>
</dbReference>
<accession>A0ABS4GAY3</accession>
<evidence type="ECO:0000313" key="9">
    <source>
        <dbReference type="EMBL" id="MBP1924843.1"/>
    </source>
</evidence>
<evidence type="ECO:0000313" key="10">
    <source>
        <dbReference type="Proteomes" id="UP001519342"/>
    </source>
</evidence>
<evidence type="ECO:0000256" key="5">
    <source>
        <dbReference type="ARBA" id="ARBA00022741"/>
    </source>
</evidence>
<dbReference type="InterPro" id="IPR003439">
    <property type="entry name" value="ABC_transporter-like_ATP-bd"/>
</dbReference>
<keyword evidence="4" id="KW-1003">Cell membrane</keyword>
<dbReference type="Proteomes" id="UP001519342">
    <property type="component" value="Unassembled WGS sequence"/>
</dbReference>
<protein>
    <submittedName>
        <fullName evidence="9">Peptide/nickel transport system ATP-binding protein</fullName>
    </submittedName>
</protein>
<dbReference type="Pfam" id="PF08352">
    <property type="entry name" value="oligo_HPY"/>
    <property type="match status" value="1"/>
</dbReference>
<keyword evidence="10" id="KW-1185">Reference proteome</keyword>
<dbReference type="SMART" id="SM00382">
    <property type="entry name" value="AAA"/>
    <property type="match status" value="1"/>
</dbReference>
<dbReference type="NCBIfam" id="TIGR01727">
    <property type="entry name" value="oligo_HPY"/>
    <property type="match status" value="1"/>
</dbReference>
<evidence type="ECO:0000256" key="4">
    <source>
        <dbReference type="ARBA" id="ARBA00022475"/>
    </source>
</evidence>
<dbReference type="PROSITE" id="PS50893">
    <property type="entry name" value="ABC_TRANSPORTER_2"/>
    <property type="match status" value="1"/>
</dbReference>
<comment type="subcellular location">
    <subcellularLocation>
        <location evidence="1">Cell membrane</location>
        <topology evidence="1">Peripheral membrane protein</topology>
    </subcellularLocation>
</comment>
<proteinExistence type="inferred from homology"/>
<keyword evidence="7" id="KW-0472">Membrane</keyword>
<dbReference type="PROSITE" id="PS00211">
    <property type="entry name" value="ABC_TRANSPORTER_1"/>
    <property type="match status" value="1"/>
</dbReference>
<sequence>MTDKLLDVKNLKTEFHTDKGNLTAVNDVSFYVNNEEIVGLVGESGSGKSVTSLSLLRLLPENGEISEGEILLEGRNLREMNKKEIRSIRGSDIAIIFQDPMSSLNPVLRVGEQLMECTKLHLKYTNDQARKHAIDMIKRVGIPVPEDIMNRYPHQLSGGMSQRIMIAMAMSCNPKLLIADEPTTALDVTIQAQVMELMLELKEKNKIGVLLITHDLGVVAEMCDRVMVMYCGRIVEMADVNSLFKNPLHPYTKGLIASVPKIGRNSDVLPYISGRVPDLSQLPTGCKFAPRCSLAIDKCHIEEPKLIYVGENRQCRCHLVNERGENHEQ</sequence>
<evidence type="ECO:0000256" key="7">
    <source>
        <dbReference type="ARBA" id="ARBA00023136"/>
    </source>
</evidence>
<dbReference type="PANTHER" id="PTHR43297">
    <property type="entry name" value="OLIGOPEPTIDE TRANSPORT ATP-BINDING PROTEIN APPD"/>
    <property type="match status" value="1"/>
</dbReference>
<dbReference type="RefSeq" id="WP_209510607.1">
    <property type="nucleotide sequence ID" value="NZ_JAGGKS010000002.1"/>
</dbReference>
<evidence type="ECO:0000256" key="1">
    <source>
        <dbReference type="ARBA" id="ARBA00004202"/>
    </source>
</evidence>
<dbReference type="PANTHER" id="PTHR43297:SF2">
    <property type="entry name" value="DIPEPTIDE TRANSPORT ATP-BINDING PROTEIN DPPD"/>
    <property type="match status" value="1"/>
</dbReference>
<organism evidence="9 10">
    <name type="scientific">Sedimentibacter acidaminivorans</name>
    <dbReference type="NCBI Taxonomy" id="913099"/>
    <lineage>
        <taxon>Bacteria</taxon>
        <taxon>Bacillati</taxon>
        <taxon>Bacillota</taxon>
        <taxon>Tissierellia</taxon>
        <taxon>Sedimentibacter</taxon>
    </lineage>
</organism>
<dbReference type="SUPFAM" id="SSF52540">
    <property type="entry name" value="P-loop containing nucleoside triphosphate hydrolases"/>
    <property type="match status" value="1"/>
</dbReference>
<evidence type="ECO:0000256" key="2">
    <source>
        <dbReference type="ARBA" id="ARBA00005417"/>
    </source>
</evidence>
<name>A0ABS4GAY3_9FIRM</name>
<dbReference type="InterPro" id="IPR003593">
    <property type="entry name" value="AAA+_ATPase"/>
</dbReference>
<reference evidence="9 10" key="1">
    <citation type="submission" date="2021-03" db="EMBL/GenBank/DDBJ databases">
        <title>Genomic Encyclopedia of Type Strains, Phase IV (KMG-IV): sequencing the most valuable type-strain genomes for metagenomic binning, comparative biology and taxonomic classification.</title>
        <authorList>
            <person name="Goeker M."/>
        </authorList>
    </citation>
    <scope>NUCLEOTIDE SEQUENCE [LARGE SCALE GENOMIC DNA]</scope>
    <source>
        <strain evidence="9 10">DSM 24004</strain>
    </source>
</reference>
<dbReference type="InterPro" id="IPR050388">
    <property type="entry name" value="ABC_Ni/Peptide_Import"/>
</dbReference>
<dbReference type="InterPro" id="IPR013563">
    <property type="entry name" value="Oligopep_ABC_C"/>
</dbReference>
<dbReference type="CDD" id="cd03257">
    <property type="entry name" value="ABC_NikE_OppD_transporters"/>
    <property type="match status" value="1"/>
</dbReference>
<dbReference type="InterPro" id="IPR027417">
    <property type="entry name" value="P-loop_NTPase"/>
</dbReference>
<evidence type="ECO:0000259" key="8">
    <source>
        <dbReference type="PROSITE" id="PS50893"/>
    </source>
</evidence>
<dbReference type="Gene3D" id="3.40.50.300">
    <property type="entry name" value="P-loop containing nucleotide triphosphate hydrolases"/>
    <property type="match status" value="1"/>
</dbReference>
<dbReference type="InterPro" id="IPR017871">
    <property type="entry name" value="ABC_transporter-like_CS"/>
</dbReference>
<feature type="domain" description="ABC transporter" evidence="8">
    <location>
        <begin position="6"/>
        <end position="256"/>
    </location>
</feature>
<comment type="similarity">
    <text evidence="2">Belongs to the ABC transporter superfamily.</text>
</comment>
<dbReference type="GO" id="GO:0005524">
    <property type="term" value="F:ATP binding"/>
    <property type="evidence" value="ECO:0007669"/>
    <property type="project" value="UniProtKB-KW"/>
</dbReference>
<keyword evidence="5" id="KW-0547">Nucleotide-binding</keyword>